<organism evidence="1 2">
    <name type="scientific">Halobacterium salinarum</name>
    <name type="common">Halobacterium halobium</name>
    <dbReference type="NCBI Taxonomy" id="2242"/>
    <lineage>
        <taxon>Archaea</taxon>
        <taxon>Methanobacteriati</taxon>
        <taxon>Methanobacteriota</taxon>
        <taxon>Stenosarchaea group</taxon>
        <taxon>Halobacteria</taxon>
        <taxon>Halobacteriales</taxon>
        <taxon>Halobacteriaceae</taxon>
        <taxon>Halobacterium</taxon>
    </lineage>
</organism>
<evidence type="ECO:0000313" key="2">
    <source>
        <dbReference type="Proteomes" id="UP000642919"/>
    </source>
</evidence>
<reference evidence="1" key="1">
    <citation type="submission" date="2020-08" db="EMBL/GenBank/DDBJ databases">
        <title>Genomic Encyclopedia of Type Strains, Phase IV (KMG-IV): sequencing the most valuable type-strain genomes for metagenomic binning, comparative biology and taxonomic classification.</title>
        <authorList>
            <person name="Goeker M."/>
        </authorList>
    </citation>
    <scope>NUCLEOTIDE SEQUENCE</scope>
    <source>
        <strain evidence="1">DSM 669</strain>
    </source>
</reference>
<dbReference type="EMBL" id="JACHGX010000005">
    <property type="protein sequence ID" value="MBB6090496.1"/>
    <property type="molecule type" value="Genomic_DNA"/>
</dbReference>
<proteinExistence type="predicted"/>
<dbReference type="OMA" id="NDGARFC"/>
<dbReference type="GeneID" id="68693765"/>
<dbReference type="Proteomes" id="UP000642919">
    <property type="component" value="Unassembled WGS sequence"/>
</dbReference>
<comment type="caution">
    <text evidence="1">The sequence shown here is derived from an EMBL/GenBank/DDBJ whole genome shotgun (WGS) entry which is preliminary data.</text>
</comment>
<sequence>MDQMDFSAIRHRVKLLEDTGRSRLFENRDAVACPVCGQPFDQALVSRNDTEQLAPDAGLSLCLHRGTDRMVVFTHADDS</sequence>
<dbReference type="AlphaFoldDB" id="A0A841HCL8"/>
<name>A0A841HCL8_HALSI</name>
<gene>
    <name evidence="1" type="ORF">HNR49_001876</name>
</gene>
<dbReference type="Pfam" id="PF24110">
    <property type="entry name" value="DUF7385"/>
    <property type="match status" value="1"/>
</dbReference>
<dbReference type="InterPro" id="IPR055809">
    <property type="entry name" value="DUF7385"/>
</dbReference>
<dbReference type="RefSeq" id="WP_010902679.1">
    <property type="nucleotide sequence ID" value="NZ_JACHGX010000005.1"/>
</dbReference>
<protein>
    <submittedName>
        <fullName evidence="1">Uncharacterized protein</fullName>
    </submittedName>
</protein>
<accession>A0A841HCL8</accession>
<evidence type="ECO:0000313" key="1">
    <source>
        <dbReference type="EMBL" id="MBB6090496.1"/>
    </source>
</evidence>